<dbReference type="InterPro" id="IPR008928">
    <property type="entry name" value="6-hairpin_glycosidase_sf"/>
</dbReference>
<reference evidence="4 5" key="1">
    <citation type="submission" date="2019-09" db="EMBL/GenBank/DDBJ databases">
        <title>Draft genome sequence of Ginsengibacter sp. BR5-29.</title>
        <authorList>
            <person name="Im W.-T."/>
        </authorList>
    </citation>
    <scope>NUCLEOTIDE SEQUENCE [LARGE SCALE GENOMIC DNA]</scope>
    <source>
        <strain evidence="4 5">BR5-29</strain>
    </source>
</reference>
<evidence type="ECO:0000313" key="4">
    <source>
        <dbReference type="EMBL" id="KAA9041245.1"/>
    </source>
</evidence>
<accession>A0A5J5IJK7</accession>
<dbReference type="Pfam" id="PF20736">
    <property type="entry name" value="Glyco_hydro127M"/>
    <property type="match status" value="1"/>
</dbReference>
<evidence type="ECO:0000259" key="3">
    <source>
        <dbReference type="Pfam" id="PF20736"/>
    </source>
</evidence>
<evidence type="ECO:0008006" key="6">
    <source>
        <dbReference type="Google" id="ProtNLM"/>
    </source>
</evidence>
<dbReference type="EMBL" id="VYQF01000001">
    <property type="protein sequence ID" value="KAA9041245.1"/>
    <property type="molecule type" value="Genomic_DNA"/>
</dbReference>
<feature type="domain" description="Non-reducing end beta-L-arabinofuranosidase-like GH127 middle" evidence="3">
    <location>
        <begin position="700"/>
        <end position="777"/>
    </location>
</feature>
<keyword evidence="5" id="KW-1185">Reference proteome</keyword>
<dbReference type="GO" id="GO:0005975">
    <property type="term" value="P:carbohydrate metabolic process"/>
    <property type="evidence" value="ECO:0007669"/>
    <property type="project" value="InterPro"/>
</dbReference>
<feature type="domain" description="Non-reducing end beta-L-arabinofuranosidase-like GH127 catalytic" evidence="2">
    <location>
        <begin position="351"/>
        <end position="662"/>
    </location>
</feature>
<dbReference type="InterPro" id="IPR012878">
    <property type="entry name" value="Beta-AFase-like_GH127_cat"/>
</dbReference>
<dbReference type="PANTHER" id="PTHR43465:SF2">
    <property type="entry name" value="DUF1680 DOMAIN PROTEIN (AFU_ORTHOLOGUE AFUA_1G08910)"/>
    <property type="match status" value="1"/>
</dbReference>
<organism evidence="4 5">
    <name type="scientific">Ginsengibacter hankyongi</name>
    <dbReference type="NCBI Taxonomy" id="2607284"/>
    <lineage>
        <taxon>Bacteria</taxon>
        <taxon>Pseudomonadati</taxon>
        <taxon>Bacteroidota</taxon>
        <taxon>Chitinophagia</taxon>
        <taxon>Chitinophagales</taxon>
        <taxon>Chitinophagaceae</taxon>
        <taxon>Ginsengibacter</taxon>
    </lineage>
</organism>
<dbReference type="Gene3D" id="2.60.120.260">
    <property type="entry name" value="Galactose-binding domain-like"/>
    <property type="match status" value="1"/>
</dbReference>
<dbReference type="AlphaFoldDB" id="A0A5J5IJK7"/>
<gene>
    <name evidence="4" type="ORF">FW778_04205</name>
</gene>
<feature type="signal peptide" evidence="1">
    <location>
        <begin position="1"/>
        <end position="28"/>
    </location>
</feature>
<protein>
    <recommendedName>
        <fullName evidence="6">Beta-L-arabinofuranosidase, GH127</fullName>
    </recommendedName>
</protein>
<feature type="chain" id="PRO_5023865885" description="Beta-L-arabinofuranosidase, GH127" evidence="1">
    <location>
        <begin position="29"/>
        <end position="894"/>
    </location>
</feature>
<keyword evidence="1" id="KW-0732">Signal</keyword>
<dbReference type="RefSeq" id="WP_150413334.1">
    <property type="nucleotide sequence ID" value="NZ_VYQF01000001.1"/>
</dbReference>
<dbReference type="Proteomes" id="UP000326903">
    <property type="component" value="Unassembled WGS sequence"/>
</dbReference>
<name>A0A5J5IJK7_9BACT</name>
<dbReference type="SUPFAM" id="SSF49785">
    <property type="entry name" value="Galactose-binding domain-like"/>
    <property type="match status" value="1"/>
</dbReference>
<dbReference type="PANTHER" id="PTHR43465">
    <property type="entry name" value="DUF1680 DOMAIN PROTEIN (AFU_ORTHOLOGUE AFUA_1G08910)"/>
    <property type="match status" value="1"/>
</dbReference>
<comment type="caution">
    <text evidence="4">The sequence shown here is derived from an EMBL/GenBank/DDBJ whole genome shotgun (WGS) entry which is preliminary data.</text>
</comment>
<evidence type="ECO:0000259" key="2">
    <source>
        <dbReference type="Pfam" id="PF07944"/>
    </source>
</evidence>
<dbReference type="InterPro" id="IPR049174">
    <property type="entry name" value="Beta-AFase-like"/>
</dbReference>
<evidence type="ECO:0000256" key="1">
    <source>
        <dbReference type="SAM" id="SignalP"/>
    </source>
</evidence>
<dbReference type="Pfam" id="PF07944">
    <property type="entry name" value="Beta-AFase-like_GH127_cat"/>
    <property type="match status" value="1"/>
</dbReference>
<dbReference type="SUPFAM" id="SSF48208">
    <property type="entry name" value="Six-hairpin glycosidases"/>
    <property type="match status" value="1"/>
</dbReference>
<proteinExistence type="predicted"/>
<dbReference type="InterPro" id="IPR008979">
    <property type="entry name" value="Galactose-bd-like_sf"/>
</dbReference>
<dbReference type="InterPro" id="IPR049046">
    <property type="entry name" value="Beta-AFase-like_GH127_middle"/>
</dbReference>
<evidence type="ECO:0000313" key="5">
    <source>
        <dbReference type="Proteomes" id="UP000326903"/>
    </source>
</evidence>
<sequence length="894" mass="100760">MKSFFSRRSTRYCLFIFSSIIMFGSAKTQTISLPHEWKFKLGDNMDWASASFNDAGWGNKQTGTSWSATGMKDNVYAWYRIKIIIPSGMKSAEKGKGIKLNLGKIDDVDQTFFNGKMIGQTGSLPPHYETKWDAERVYTVPEKDILWDKENVIAVRVFSLDVGGVGMYQGPYDFGPIQWSDFISMQHTISATDHNGFITTIKFTNQSNYDFKGSVKYWIDDKNNKEVYSQTMRVEVKPVEGSETEVSFTNYQPVNEDIFRVGYEVTENNTTATVKNEQVYLANKQIDISVIGEPKPVVRNEIQDAFTPVRFQNQILQGYIGKRFTQNLEERLLKVDEDGIMSGYLQRPGSHPWIGEHAGKYLEAACNVWKVTHDMRLKKQMDRMMYELVNSQLKDGYLGTYTPDNYWTSWDVWSHKYNLYGLLAYYTTTGYQPALEACKRMGDLLCKTFGNKPGQRDIILAGEHVGMAATSVLDPMVELYRYTGEKKYLDFCYYILDAWEQKDGPKIISTLLSTGKVNKVANGKAYEMLSNLVGLAKLYRVTGDPKLLKPVSIAWHDIVTNRLYITGTTSSFEHFQEDDVLPAANKDNIGEGCVTVTWIQLNQNLLDITGQLKYEEQIEKSIYNQLFGAENPESGCVSYYTALIGIKPFSCGISCCTSSVPRGIALIPYFTFGNVKNVPTLMLYGPASYKESYTTPGNKKINLSLQIESGFPDDGNVTITVNTSKPASFPLGLRVPSWSNSFVAEVDGKEYKGTANQYLVIKRFWKTGEEIKVSFNMPVQILSGGKSYPGQIAFQRGPQVLAFDNSLNVDLLKKYQFDANQNLVIEKPGSVTGTDLLPKQWIGNQAYTATIINNKNTVKQHLTLVPFADGSQTGGDVKVWMPLNVIDQSKENSR</sequence>